<dbReference type="Proteomes" id="UP000467130">
    <property type="component" value="Chromosome"/>
</dbReference>
<dbReference type="Gene3D" id="1.10.357.10">
    <property type="entry name" value="Tetracycline Repressor, domain 2"/>
    <property type="match status" value="1"/>
</dbReference>
<evidence type="ECO:0008006" key="3">
    <source>
        <dbReference type="Google" id="ProtNLM"/>
    </source>
</evidence>
<accession>A0A7I7QC98</accession>
<keyword evidence="2" id="KW-1185">Reference proteome</keyword>
<dbReference type="SUPFAM" id="SSF48498">
    <property type="entry name" value="Tetracyclin repressor-like, C-terminal domain"/>
    <property type="match status" value="1"/>
</dbReference>
<sequence>MSAILTKAAERGEISADRDWSLVADVLVAAARCQTVDVNLVRQAIDILILPAVLMPDNE</sequence>
<proteinExistence type="predicted"/>
<dbReference type="KEGG" id="msto:MSTO_38710"/>
<name>A0A7I7QC98_9MYCO</name>
<protein>
    <recommendedName>
        <fullName evidence="3">TetR family transcriptional regulator</fullName>
    </recommendedName>
</protein>
<reference evidence="1 2" key="1">
    <citation type="journal article" date="2019" name="Emerg. Microbes Infect.">
        <title>Comprehensive subspecies identification of 175 nontuberculous mycobacteria species based on 7547 genomic profiles.</title>
        <authorList>
            <person name="Matsumoto Y."/>
            <person name="Kinjo T."/>
            <person name="Motooka D."/>
            <person name="Nabeya D."/>
            <person name="Jung N."/>
            <person name="Uechi K."/>
            <person name="Horii T."/>
            <person name="Iida T."/>
            <person name="Fujita J."/>
            <person name="Nakamura S."/>
        </authorList>
    </citation>
    <scope>NUCLEOTIDE SEQUENCE [LARGE SCALE GENOMIC DNA]</scope>
    <source>
        <strain evidence="1 2">JCM 17783</strain>
    </source>
</reference>
<dbReference type="InterPro" id="IPR036271">
    <property type="entry name" value="Tet_transcr_reg_TetR-rel_C_sf"/>
</dbReference>
<dbReference type="EMBL" id="AP022587">
    <property type="protein sequence ID" value="BBY23666.1"/>
    <property type="molecule type" value="Genomic_DNA"/>
</dbReference>
<organism evidence="1 2">
    <name type="scientific">Mycobacterium stomatepiae</name>
    <dbReference type="NCBI Taxonomy" id="470076"/>
    <lineage>
        <taxon>Bacteria</taxon>
        <taxon>Bacillati</taxon>
        <taxon>Actinomycetota</taxon>
        <taxon>Actinomycetes</taxon>
        <taxon>Mycobacteriales</taxon>
        <taxon>Mycobacteriaceae</taxon>
        <taxon>Mycobacterium</taxon>
        <taxon>Mycobacterium simiae complex</taxon>
    </lineage>
</organism>
<gene>
    <name evidence="1" type="ORF">MSTO_38710</name>
</gene>
<evidence type="ECO:0000313" key="2">
    <source>
        <dbReference type="Proteomes" id="UP000467130"/>
    </source>
</evidence>
<dbReference type="AlphaFoldDB" id="A0A7I7QC98"/>
<evidence type="ECO:0000313" key="1">
    <source>
        <dbReference type="EMBL" id="BBY23666.1"/>
    </source>
</evidence>